<dbReference type="Proteomes" id="UP000236724">
    <property type="component" value="Unassembled WGS sequence"/>
</dbReference>
<dbReference type="Gene3D" id="1.10.150.240">
    <property type="entry name" value="Putative phosphatase, domain 2"/>
    <property type="match status" value="1"/>
</dbReference>
<dbReference type="GO" id="GO:0004427">
    <property type="term" value="F:inorganic diphosphate phosphatase activity"/>
    <property type="evidence" value="ECO:0007669"/>
    <property type="project" value="UniProtKB-EC"/>
</dbReference>
<accession>A0A1H6FC00</accession>
<dbReference type="InterPro" id="IPR023214">
    <property type="entry name" value="HAD_sf"/>
</dbReference>
<dbReference type="SFLD" id="SFLDG01129">
    <property type="entry name" value="C1.5:_HAD__Beta-PGM__Phosphata"/>
    <property type="match status" value="1"/>
</dbReference>
<name>A0A1H6FC00_9GAMM</name>
<dbReference type="Gene3D" id="3.40.50.1000">
    <property type="entry name" value="HAD superfamily/HAD-like"/>
    <property type="match status" value="1"/>
</dbReference>
<dbReference type="GO" id="GO:0006281">
    <property type="term" value="P:DNA repair"/>
    <property type="evidence" value="ECO:0007669"/>
    <property type="project" value="TreeGrafter"/>
</dbReference>
<dbReference type="PANTHER" id="PTHR43434">
    <property type="entry name" value="PHOSPHOGLYCOLATE PHOSPHATASE"/>
    <property type="match status" value="1"/>
</dbReference>
<dbReference type="OrthoDB" id="9782449at2"/>
<dbReference type="NCBIfam" id="TIGR01549">
    <property type="entry name" value="HAD-SF-IA-v1"/>
    <property type="match status" value="1"/>
</dbReference>
<reference evidence="1 2" key="1">
    <citation type="submission" date="2016-10" db="EMBL/GenBank/DDBJ databases">
        <authorList>
            <person name="de Groot N.N."/>
        </authorList>
    </citation>
    <scope>NUCLEOTIDE SEQUENCE [LARGE SCALE GENOMIC DNA]</scope>
    <source>
        <strain evidence="1">MBHS1</strain>
    </source>
</reference>
<dbReference type="SUPFAM" id="SSF56784">
    <property type="entry name" value="HAD-like"/>
    <property type="match status" value="1"/>
</dbReference>
<dbReference type="Pfam" id="PF13419">
    <property type="entry name" value="HAD_2"/>
    <property type="match status" value="1"/>
</dbReference>
<dbReference type="InterPro" id="IPR050155">
    <property type="entry name" value="HAD-like_hydrolase_sf"/>
</dbReference>
<dbReference type="GO" id="GO:0005829">
    <property type="term" value="C:cytosol"/>
    <property type="evidence" value="ECO:0007669"/>
    <property type="project" value="TreeGrafter"/>
</dbReference>
<dbReference type="RefSeq" id="WP_103921249.1">
    <property type="nucleotide sequence ID" value="NZ_FMSV02000537.1"/>
</dbReference>
<dbReference type="PANTHER" id="PTHR43434:SF24">
    <property type="entry name" value="HYDROLASE-RELATED"/>
    <property type="match status" value="1"/>
</dbReference>
<organism evidence="1 2">
    <name type="scientific">Candidatus Venteria ishoeyi</name>
    <dbReference type="NCBI Taxonomy" id="1899563"/>
    <lineage>
        <taxon>Bacteria</taxon>
        <taxon>Pseudomonadati</taxon>
        <taxon>Pseudomonadota</taxon>
        <taxon>Gammaproteobacteria</taxon>
        <taxon>Thiotrichales</taxon>
        <taxon>Thiotrichaceae</taxon>
        <taxon>Venteria</taxon>
    </lineage>
</organism>
<dbReference type="InterPro" id="IPR041492">
    <property type="entry name" value="HAD_2"/>
</dbReference>
<sequence length="213" mass="23552">MKQYQLLIFDWDGTVMDSIARIVSSFQFAIQTQSQAPKTDAEIRHIIGLGLLEAAQTLYPELPRTACQALADEYRHHYLEVNETATPLFPGVETTLKDLAGRYQLAVATSKSRRGLNLSMNLCGLGDLFQSSRCADETASKPNPLMLGQILAELNITPDRALMVGDSEYDLEMAVNAGVDAIGISHGVHDCERLQLYHPIHCIHHFTELSGIL</sequence>
<dbReference type="AlphaFoldDB" id="A0A1H6FC00"/>
<dbReference type="InterPro" id="IPR023198">
    <property type="entry name" value="PGP-like_dom2"/>
</dbReference>
<keyword evidence="1" id="KW-0378">Hydrolase</keyword>
<dbReference type="NCBIfam" id="TIGR01509">
    <property type="entry name" value="HAD-SF-IA-v3"/>
    <property type="match status" value="1"/>
</dbReference>
<proteinExistence type="predicted"/>
<dbReference type="SFLD" id="SFLDS00003">
    <property type="entry name" value="Haloacid_Dehalogenase"/>
    <property type="match status" value="1"/>
</dbReference>
<gene>
    <name evidence="1" type="primary">ppaX</name>
    <name evidence="1" type="ORF">MBHS_03488</name>
</gene>
<dbReference type="InterPro" id="IPR036412">
    <property type="entry name" value="HAD-like_sf"/>
</dbReference>
<dbReference type="EC" id="3.6.1.1" evidence="1"/>
<evidence type="ECO:0000313" key="2">
    <source>
        <dbReference type="Proteomes" id="UP000236724"/>
    </source>
</evidence>
<keyword evidence="2" id="KW-1185">Reference proteome</keyword>
<evidence type="ECO:0000313" key="1">
    <source>
        <dbReference type="EMBL" id="SEH07612.1"/>
    </source>
</evidence>
<dbReference type="EMBL" id="FMSV02000537">
    <property type="protein sequence ID" value="SEH07612.1"/>
    <property type="molecule type" value="Genomic_DNA"/>
</dbReference>
<protein>
    <submittedName>
        <fullName evidence="1">Pyrophosphatase PpaX</fullName>
        <ecNumber evidence="1">3.6.1.1</ecNumber>
    </submittedName>
</protein>
<dbReference type="GO" id="GO:0008967">
    <property type="term" value="F:phosphoglycolate phosphatase activity"/>
    <property type="evidence" value="ECO:0007669"/>
    <property type="project" value="TreeGrafter"/>
</dbReference>
<dbReference type="InterPro" id="IPR006439">
    <property type="entry name" value="HAD-SF_hydro_IA"/>
</dbReference>